<keyword evidence="1" id="KW-0812">Transmembrane</keyword>
<dbReference type="RefSeq" id="WP_085494943.1">
    <property type="nucleotide sequence ID" value="NZ_FXAZ01000003.1"/>
</dbReference>
<feature type="transmembrane region" description="Helical" evidence="1">
    <location>
        <begin position="604"/>
        <end position="623"/>
    </location>
</feature>
<feature type="transmembrane region" description="Helical" evidence="1">
    <location>
        <begin position="635"/>
        <end position="655"/>
    </location>
</feature>
<keyword evidence="1" id="KW-1133">Transmembrane helix</keyword>
<sequence>MFQTLETINRRAKLWLWLIVIVGVVASLAVVVQRVQTEQTSKQVELVFDYRDLVDMSIYQPNPSQYIKDQLVVLKDAGVESMAMFESSLQEFKSAKRIWLYNSNEAALLQGKTANLNENYTYLLFAGPEEERALQPIIEETFMNLGIHVKLWSFDGKNGLILETPYESAVMKSMPQDPIAMKLLRDQGFTIVPRLSDSMPYDPEQVEDLLAMYEQNGVTRILFEGDAVKGFNDDLKQSSLTHFAETLNKHGIGLAAIEGLKAPQKGFSKLAYLTHYNVVRIHSISEQESFNDPKVLGDRLSLAVKDRNIRMFYLNAIVKRDTSKSEIVDSVDNIVKSLEEPGNAKAKIEHDGFTFGEAKPFEVVDSSWQRYAKGVTVIGGVALIALMISYFVPYVMMAAFVVGLIGAGGLFVLHSKLLEQGLALGVAISAPTIAMVLAVRRIDMSSIDLSFGPRLGRAVALFLRTSVLSLIAVPYVIALMNNITYSLVLDQFRGISLLFIAPVGLTALYVFLYRGESVFKEAKRWLSMPLTLLWVAAFVVVAGAGYYYLSRSGNAGSVSSIELMFRSLLENTFGVRPRNKEFLLAHPIFLVGAFIALRYRWGQFIFMIAAVGQMSMVNTFTHLHTPVIISLIRTVLGMGLGLIIGIIGILVWSIIERCWESWRLKLKL</sequence>
<evidence type="ECO:0000256" key="1">
    <source>
        <dbReference type="SAM" id="Phobius"/>
    </source>
</evidence>
<evidence type="ECO:0000313" key="2">
    <source>
        <dbReference type="EMBL" id="SMG45831.1"/>
    </source>
</evidence>
<dbReference type="Pfam" id="PF18949">
    <property type="entry name" value="DUF5693"/>
    <property type="match status" value="1"/>
</dbReference>
<dbReference type="STRING" id="1852522.SAMN06295960_2782"/>
<protein>
    <submittedName>
        <fullName evidence="2">Uncharacterized protein</fullName>
    </submittedName>
</protein>
<feature type="transmembrane region" description="Helical" evidence="1">
    <location>
        <begin position="525"/>
        <end position="549"/>
    </location>
</feature>
<organism evidence="2 3">
    <name type="scientific">Paenibacillus aquistagni</name>
    <dbReference type="NCBI Taxonomy" id="1852522"/>
    <lineage>
        <taxon>Bacteria</taxon>
        <taxon>Bacillati</taxon>
        <taxon>Bacillota</taxon>
        <taxon>Bacilli</taxon>
        <taxon>Bacillales</taxon>
        <taxon>Paenibacillaceae</taxon>
        <taxon>Paenibacillus</taxon>
    </lineage>
</organism>
<proteinExistence type="predicted"/>
<dbReference type="InterPro" id="IPR043748">
    <property type="entry name" value="DUF5693"/>
</dbReference>
<keyword evidence="3" id="KW-1185">Reference proteome</keyword>
<name>A0A1X7KW90_9BACL</name>
<accession>A0A1X7KW90</accession>
<dbReference type="OrthoDB" id="3805529at2"/>
<dbReference type="AlphaFoldDB" id="A0A1X7KW90"/>
<dbReference type="EMBL" id="FXAZ01000003">
    <property type="protein sequence ID" value="SMG45831.1"/>
    <property type="molecule type" value="Genomic_DNA"/>
</dbReference>
<reference evidence="2 3" key="1">
    <citation type="submission" date="2017-04" db="EMBL/GenBank/DDBJ databases">
        <authorList>
            <person name="Afonso C.L."/>
            <person name="Miller P.J."/>
            <person name="Scott M.A."/>
            <person name="Spackman E."/>
            <person name="Goraichik I."/>
            <person name="Dimitrov K.M."/>
            <person name="Suarez D.L."/>
            <person name="Swayne D.E."/>
        </authorList>
    </citation>
    <scope>NUCLEOTIDE SEQUENCE [LARGE SCALE GENOMIC DNA]</scope>
    <source>
        <strain evidence="2 3">11</strain>
    </source>
</reference>
<keyword evidence="1" id="KW-0472">Membrane</keyword>
<feature type="transmembrane region" description="Helical" evidence="1">
    <location>
        <begin position="421"/>
        <end position="439"/>
    </location>
</feature>
<gene>
    <name evidence="2" type="ORF">SAMN06295960_2782</name>
</gene>
<feature type="transmembrane region" description="Helical" evidence="1">
    <location>
        <begin position="459"/>
        <end position="480"/>
    </location>
</feature>
<feature type="transmembrane region" description="Helical" evidence="1">
    <location>
        <begin position="582"/>
        <end position="599"/>
    </location>
</feature>
<feature type="transmembrane region" description="Helical" evidence="1">
    <location>
        <begin position="12"/>
        <end position="32"/>
    </location>
</feature>
<evidence type="ECO:0000313" key="3">
    <source>
        <dbReference type="Proteomes" id="UP000193834"/>
    </source>
</evidence>
<dbReference type="Proteomes" id="UP000193834">
    <property type="component" value="Unassembled WGS sequence"/>
</dbReference>
<feature type="transmembrane region" description="Helical" evidence="1">
    <location>
        <begin position="492"/>
        <end position="513"/>
    </location>
</feature>